<dbReference type="Proteomes" id="UP000611629">
    <property type="component" value="Unassembled WGS sequence"/>
</dbReference>
<keyword evidence="1" id="KW-1133">Transmembrane helix</keyword>
<dbReference type="InterPro" id="IPR010540">
    <property type="entry name" value="CmpB_TMEM229"/>
</dbReference>
<feature type="transmembrane region" description="Helical" evidence="1">
    <location>
        <begin position="116"/>
        <end position="136"/>
    </location>
</feature>
<keyword evidence="1" id="KW-0472">Membrane</keyword>
<feature type="transmembrane region" description="Helical" evidence="1">
    <location>
        <begin position="6"/>
        <end position="29"/>
    </location>
</feature>
<comment type="caution">
    <text evidence="2">The sequence shown here is derived from an EMBL/GenBank/DDBJ whole genome shotgun (WGS) entry which is preliminary data.</text>
</comment>
<accession>A0A974GWM1</accession>
<feature type="transmembrane region" description="Helical" evidence="1">
    <location>
        <begin position="142"/>
        <end position="165"/>
    </location>
</feature>
<feature type="transmembrane region" description="Helical" evidence="1">
    <location>
        <begin position="41"/>
        <end position="62"/>
    </location>
</feature>
<evidence type="ECO:0000256" key="1">
    <source>
        <dbReference type="SAM" id="Phobius"/>
    </source>
</evidence>
<name>A0A974GWM1_SEDHY</name>
<protein>
    <submittedName>
        <fullName evidence="2">ABC transporter permease</fullName>
    </submittedName>
</protein>
<dbReference type="AlphaFoldDB" id="A0A974GWM1"/>
<sequence length="181" mass="20937">MQYDLINVTVFFFIYGFLGFLLETVFRSIINKSLYISRGFLTNYFLPLYGLCGVIIIIIFTLSEITMDRLPGLIFATIASIFSVTFLEYATGRILDQIFHCKLWDYSDLPYNLHSYICLDFSLGWGIVALILANVIHPLIEIVVYAIPDVTKLIFSYLIFSVLFVNASYNMRRMYHLSSRV</sequence>
<evidence type="ECO:0000313" key="3">
    <source>
        <dbReference type="Proteomes" id="UP000611629"/>
    </source>
</evidence>
<organism evidence="2 3">
    <name type="scientific">Sedimentibacter hydroxybenzoicus DSM 7310</name>
    <dbReference type="NCBI Taxonomy" id="1123245"/>
    <lineage>
        <taxon>Bacteria</taxon>
        <taxon>Bacillati</taxon>
        <taxon>Bacillota</taxon>
        <taxon>Tissierellia</taxon>
        <taxon>Sedimentibacter</taxon>
    </lineage>
</organism>
<proteinExistence type="predicted"/>
<keyword evidence="1" id="KW-0812">Transmembrane</keyword>
<gene>
    <name evidence="2" type="ORF">HZF24_10855</name>
</gene>
<dbReference type="RefSeq" id="WP_179238336.1">
    <property type="nucleotide sequence ID" value="NZ_JACBNQ010000011.1"/>
</dbReference>
<dbReference type="Pfam" id="PF06541">
    <property type="entry name" value="ABC_trans_CmpB"/>
    <property type="match status" value="1"/>
</dbReference>
<evidence type="ECO:0000313" key="2">
    <source>
        <dbReference type="EMBL" id="NYB74634.1"/>
    </source>
</evidence>
<dbReference type="EMBL" id="JACBNQ010000011">
    <property type="protein sequence ID" value="NYB74634.1"/>
    <property type="molecule type" value="Genomic_DNA"/>
</dbReference>
<keyword evidence="3" id="KW-1185">Reference proteome</keyword>
<feature type="transmembrane region" description="Helical" evidence="1">
    <location>
        <begin position="74"/>
        <end position="95"/>
    </location>
</feature>
<reference evidence="2" key="1">
    <citation type="submission" date="2020-07" db="EMBL/GenBank/DDBJ databases">
        <title>Genomic analysis of a strain of Sedimentibacter Hydroxybenzoicus DSM7310.</title>
        <authorList>
            <person name="Ma S."/>
        </authorList>
    </citation>
    <scope>NUCLEOTIDE SEQUENCE</scope>
    <source>
        <strain evidence="2">DSM 7310</strain>
    </source>
</reference>